<dbReference type="InterPro" id="IPR050142">
    <property type="entry name" value="MADS-box/MEF2_TF"/>
</dbReference>
<dbReference type="STRING" id="59895.A0A103XX61"/>
<sequence>MFWLRDLEAGIFILYTIFGDSMERILERYERYSCAERQLTATDRESHGSWSLQHAKLKSRIELLQKTQRHIMGEDLDSLSLKELQNLEQQLDTALKHVRLRKV</sequence>
<dbReference type="Gramene" id="KVH98461">
    <property type="protein sequence ID" value="KVH98461"/>
    <property type="gene ID" value="Ccrd_023304"/>
</dbReference>
<dbReference type="Proteomes" id="UP000243975">
    <property type="component" value="Unassembled WGS sequence"/>
</dbReference>
<proteinExistence type="predicted"/>
<gene>
    <name evidence="2" type="ORF">Ccrd_023304</name>
</gene>
<dbReference type="GO" id="GO:0005634">
    <property type="term" value="C:nucleus"/>
    <property type="evidence" value="ECO:0007669"/>
    <property type="project" value="InterPro"/>
</dbReference>
<keyword evidence="3" id="KW-1185">Reference proteome</keyword>
<protein>
    <submittedName>
        <fullName evidence="2">Transcription factor, K-box</fullName>
    </submittedName>
</protein>
<dbReference type="PROSITE" id="PS51297">
    <property type="entry name" value="K_BOX"/>
    <property type="match status" value="1"/>
</dbReference>
<comment type="caution">
    <text evidence="2">The sequence shown here is derived from an EMBL/GenBank/DDBJ whole genome shotgun (WGS) entry which is preliminary data.</text>
</comment>
<dbReference type="EMBL" id="LEKV01003795">
    <property type="protein sequence ID" value="KVH98461.1"/>
    <property type="molecule type" value="Genomic_DNA"/>
</dbReference>
<evidence type="ECO:0000313" key="3">
    <source>
        <dbReference type="Proteomes" id="UP000243975"/>
    </source>
</evidence>
<reference evidence="2 3" key="1">
    <citation type="journal article" date="2016" name="Sci. Rep.">
        <title>The genome sequence of the outbreeding globe artichoke constructed de novo incorporating a phase-aware low-pass sequencing strategy of F1 progeny.</title>
        <authorList>
            <person name="Scaglione D."/>
            <person name="Reyes-Chin-Wo S."/>
            <person name="Acquadro A."/>
            <person name="Froenicke L."/>
            <person name="Portis E."/>
            <person name="Beitel C."/>
            <person name="Tirone M."/>
            <person name="Mauro R."/>
            <person name="Lo Monaco A."/>
            <person name="Mauromicale G."/>
            <person name="Faccioli P."/>
            <person name="Cattivelli L."/>
            <person name="Rieseberg L."/>
            <person name="Michelmore R."/>
            <person name="Lanteri S."/>
        </authorList>
    </citation>
    <scope>NUCLEOTIDE SEQUENCE [LARGE SCALE GENOMIC DNA]</scope>
    <source>
        <strain evidence="2">2C</strain>
    </source>
</reference>
<evidence type="ECO:0000259" key="1">
    <source>
        <dbReference type="PROSITE" id="PS51297"/>
    </source>
</evidence>
<evidence type="ECO:0000313" key="2">
    <source>
        <dbReference type="EMBL" id="KVH98461.1"/>
    </source>
</evidence>
<feature type="domain" description="K-box" evidence="1">
    <location>
        <begin position="47"/>
        <end position="103"/>
    </location>
</feature>
<organism evidence="2 3">
    <name type="scientific">Cynara cardunculus var. scolymus</name>
    <name type="common">Globe artichoke</name>
    <name type="synonym">Cynara scolymus</name>
    <dbReference type="NCBI Taxonomy" id="59895"/>
    <lineage>
        <taxon>Eukaryota</taxon>
        <taxon>Viridiplantae</taxon>
        <taxon>Streptophyta</taxon>
        <taxon>Embryophyta</taxon>
        <taxon>Tracheophyta</taxon>
        <taxon>Spermatophyta</taxon>
        <taxon>Magnoliopsida</taxon>
        <taxon>eudicotyledons</taxon>
        <taxon>Gunneridae</taxon>
        <taxon>Pentapetalae</taxon>
        <taxon>asterids</taxon>
        <taxon>campanulids</taxon>
        <taxon>Asterales</taxon>
        <taxon>Asteraceae</taxon>
        <taxon>Carduoideae</taxon>
        <taxon>Cardueae</taxon>
        <taxon>Carduinae</taxon>
        <taxon>Cynara</taxon>
    </lineage>
</organism>
<dbReference type="AlphaFoldDB" id="A0A103XX61"/>
<name>A0A103XX61_CYNCS</name>
<accession>A0A103XX61</accession>
<dbReference type="Pfam" id="PF01486">
    <property type="entry name" value="K-box"/>
    <property type="match status" value="1"/>
</dbReference>
<dbReference type="PANTHER" id="PTHR48019">
    <property type="entry name" value="SERUM RESPONSE FACTOR HOMOLOG"/>
    <property type="match status" value="1"/>
</dbReference>
<dbReference type="InterPro" id="IPR002487">
    <property type="entry name" value="TF_Kbox"/>
</dbReference>
<dbReference type="GO" id="GO:0003700">
    <property type="term" value="F:DNA-binding transcription factor activity"/>
    <property type="evidence" value="ECO:0007669"/>
    <property type="project" value="InterPro"/>
</dbReference>